<evidence type="ECO:0000256" key="1">
    <source>
        <dbReference type="ARBA" id="ARBA00022723"/>
    </source>
</evidence>
<dbReference type="SMART" id="SM00184">
    <property type="entry name" value="RING"/>
    <property type="match status" value="1"/>
</dbReference>
<dbReference type="Pfam" id="PF13639">
    <property type="entry name" value="zf-RING_2"/>
    <property type="match status" value="1"/>
</dbReference>
<accession>A0A2J6T839</accession>
<dbReference type="GO" id="GO:0008270">
    <property type="term" value="F:zinc ion binding"/>
    <property type="evidence" value="ECO:0007669"/>
    <property type="project" value="UniProtKB-KW"/>
</dbReference>
<dbReference type="CDD" id="cd16457">
    <property type="entry name" value="RING-H2_BRAP2"/>
    <property type="match status" value="1"/>
</dbReference>
<feature type="domain" description="UBP-type" evidence="8">
    <location>
        <begin position="449"/>
        <end position="562"/>
    </location>
</feature>
<dbReference type="InParanoid" id="A0A2J6T839"/>
<keyword evidence="3" id="KW-0862">Zinc</keyword>
<dbReference type="AlphaFoldDB" id="A0A2J6T839"/>
<dbReference type="InterPro" id="IPR001607">
    <property type="entry name" value="Znf_UBP"/>
</dbReference>
<dbReference type="RefSeq" id="XP_024736062.1">
    <property type="nucleotide sequence ID" value="XM_024884897.1"/>
</dbReference>
<proteinExistence type="predicted"/>
<dbReference type="InterPro" id="IPR047243">
    <property type="entry name" value="RING-H2_BRAP2"/>
</dbReference>
<evidence type="ECO:0008006" key="11">
    <source>
        <dbReference type="Google" id="ProtNLM"/>
    </source>
</evidence>
<evidence type="ECO:0000313" key="10">
    <source>
        <dbReference type="Proteomes" id="UP000235371"/>
    </source>
</evidence>
<dbReference type="Pfam" id="PF07576">
    <property type="entry name" value="BRAP2"/>
    <property type="match status" value="1"/>
</dbReference>
<sequence length="770" mass="84951">MPSYFYHLKFELYPYPSVDDQSIPSNTSPSKQKRTKEEEEERRRKIWFPEEGTDIFESGKWPRHKRVKVKERRGFGKSGGTGETRAAGVGVATGTGGRGVIDCGLARASHTPNENEDEDEALTVQIPNERNIEFPPPNTVNIQRDQRTAVKDWRFGRVRIESLDMKEIADFNSNTDTDTDMASAQRPRGESSSGGTASNGINAGLAPEAAGVGRVTKARYEVVQEKNTEVGWGIVHLYRDGEETPGLGNTEVVYTAGTEAPGHQRQPSAGLGVKDEEEHGEDCTTLCIPAVPSYLTPSDFLGFVGEKTREEVSHFRMVMTGRMNRYLVLMKFRDGNAARRWRKEWDGKVFNSMEPETCHVTFIKSITFQTPTSSRPSTSFPELSHDPFMPSSSTSFLKPFPPPTPNLVELPTCPVCLERMDDTSGLLTIPCQHVFHCNCLQKWRGSGCPVCRHTNPSLALSSSTSTSTNTYDPASPPFGSGEASLCSVCDCTDDLWICLICGNVGCGRYKGGHAKEHWKDSAHNFALEIETQHVWDYAGDLWVHRLIRDKGDSKVIELPSSSRSGMGIGGGRDVDMVPREKLEGIGMEYTHLLTSQLESQRVYFEELVGKAVAKASAASSAAAGASQRADEAISKLGQLEKENSELRGVVKGLERDLEKERKKGERSAEVARGFGRSLMEEKRVGEGLMERIGFLNGNVEKITGELEKVKMENAELKEENRDLLFSISAQQKLAEMGEGEGIEKGELEGGSLSLPPEKEKKRGKGKGRGK</sequence>
<evidence type="ECO:0000256" key="3">
    <source>
        <dbReference type="ARBA" id="ARBA00022833"/>
    </source>
</evidence>
<dbReference type="InterPro" id="IPR013083">
    <property type="entry name" value="Znf_RING/FYVE/PHD"/>
</dbReference>
<evidence type="ECO:0000313" key="9">
    <source>
        <dbReference type="EMBL" id="PMD59158.1"/>
    </source>
</evidence>
<dbReference type="GO" id="GO:0007265">
    <property type="term" value="P:Ras protein signal transduction"/>
    <property type="evidence" value="ECO:0007669"/>
    <property type="project" value="TreeGrafter"/>
</dbReference>
<name>A0A2J6T839_9HELO</name>
<dbReference type="SUPFAM" id="SSF57850">
    <property type="entry name" value="RING/U-box"/>
    <property type="match status" value="2"/>
</dbReference>
<dbReference type="PROSITE" id="PS50271">
    <property type="entry name" value="ZF_UBP"/>
    <property type="match status" value="1"/>
</dbReference>
<evidence type="ECO:0000256" key="6">
    <source>
        <dbReference type="SAM" id="MobiDB-lite"/>
    </source>
</evidence>
<dbReference type="InterPro" id="IPR034931">
    <property type="entry name" value="ETP1_RRM"/>
</dbReference>
<reference evidence="9 10" key="1">
    <citation type="submission" date="2016-04" db="EMBL/GenBank/DDBJ databases">
        <title>A degradative enzymes factory behind the ericoid mycorrhizal symbiosis.</title>
        <authorList>
            <consortium name="DOE Joint Genome Institute"/>
            <person name="Martino E."/>
            <person name="Morin E."/>
            <person name="Grelet G."/>
            <person name="Kuo A."/>
            <person name="Kohler A."/>
            <person name="Daghino S."/>
            <person name="Barry K."/>
            <person name="Choi C."/>
            <person name="Cichocki N."/>
            <person name="Clum A."/>
            <person name="Copeland A."/>
            <person name="Hainaut M."/>
            <person name="Haridas S."/>
            <person name="Labutti K."/>
            <person name="Lindquist E."/>
            <person name="Lipzen A."/>
            <person name="Khouja H.-R."/>
            <person name="Murat C."/>
            <person name="Ohm R."/>
            <person name="Olson A."/>
            <person name="Spatafora J."/>
            <person name="Veneault-Fourrey C."/>
            <person name="Henrissat B."/>
            <person name="Grigoriev I."/>
            <person name="Martin F."/>
            <person name="Perotto S."/>
        </authorList>
    </citation>
    <scope>NUCLEOTIDE SEQUENCE [LARGE SCALE GENOMIC DNA]</scope>
    <source>
        <strain evidence="9 10">E</strain>
    </source>
</reference>
<dbReference type="InterPro" id="IPR011422">
    <property type="entry name" value="BRAP2/ETP1_RRM"/>
</dbReference>
<dbReference type="OrthoDB" id="273556at2759"/>
<feature type="compositionally biased region" description="Basic residues" evidence="6">
    <location>
        <begin position="761"/>
        <end position="770"/>
    </location>
</feature>
<keyword evidence="1" id="KW-0479">Metal-binding</keyword>
<feature type="region of interest" description="Disordered" evidence="6">
    <location>
        <begin position="171"/>
        <end position="202"/>
    </location>
</feature>
<dbReference type="EMBL" id="KZ613817">
    <property type="protein sequence ID" value="PMD59158.1"/>
    <property type="molecule type" value="Genomic_DNA"/>
</dbReference>
<dbReference type="PROSITE" id="PS50089">
    <property type="entry name" value="ZF_RING_2"/>
    <property type="match status" value="1"/>
</dbReference>
<evidence type="ECO:0000256" key="2">
    <source>
        <dbReference type="ARBA" id="ARBA00022771"/>
    </source>
</evidence>
<feature type="coiled-coil region" evidence="5">
    <location>
        <begin position="699"/>
        <end position="726"/>
    </location>
</feature>
<keyword evidence="10" id="KW-1185">Reference proteome</keyword>
<feature type="compositionally biased region" description="Polar residues" evidence="6">
    <location>
        <begin position="19"/>
        <end position="30"/>
    </location>
</feature>
<dbReference type="SMART" id="SM00290">
    <property type="entry name" value="ZnF_UBP"/>
    <property type="match status" value="1"/>
</dbReference>
<dbReference type="STRING" id="1095630.A0A2J6T839"/>
<keyword evidence="2 4" id="KW-0863">Zinc-finger</keyword>
<dbReference type="GO" id="GO:0061630">
    <property type="term" value="F:ubiquitin protein ligase activity"/>
    <property type="evidence" value="ECO:0007669"/>
    <property type="project" value="TreeGrafter"/>
</dbReference>
<dbReference type="Proteomes" id="UP000235371">
    <property type="component" value="Unassembled WGS sequence"/>
</dbReference>
<feature type="region of interest" description="Disordered" evidence="6">
    <location>
        <begin position="16"/>
        <end position="45"/>
    </location>
</feature>
<feature type="compositionally biased region" description="Polar residues" evidence="6">
    <location>
        <begin position="171"/>
        <end position="182"/>
    </location>
</feature>
<dbReference type="GeneID" id="36592974"/>
<feature type="domain" description="RING-type" evidence="7">
    <location>
        <begin position="413"/>
        <end position="452"/>
    </location>
</feature>
<evidence type="ECO:0000259" key="8">
    <source>
        <dbReference type="PROSITE" id="PS50271"/>
    </source>
</evidence>
<dbReference type="PANTHER" id="PTHR24007">
    <property type="entry name" value="BRCA1-ASSOCIATED PROTEIN"/>
    <property type="match status" value="1"/>
</dbReference>
<dbReference type="InterPro" id="IPR001841">
    <property type="entry name" value="Znf_RING"/>
</dbReference>
<evidence type="ECO:0000256" key="5">
    <source>
        <dbReference type="SAM" id="Coils"/>
    </source>
</evidence>
<feature type="compositionally biased region" description="Polar residues" evidence="6">
    <location>
        <begin position="190"/>
        <end position="201"/>
    </location>
</feature>
<evidence type="ECO:0000256" key="4">
    <source>
        <dbReference type="PROSITE-ProRule" id="PRU00502"/>
    </source>
</evidence>
<organism evidence="9 10">
    <name type="scientific">Hyaloscypha bicolor E</name>
    <dbReference type="NCBI Taxonomy" id="1095630"/>
    <lineage>
        <taxon>Eukaryota</taxon>
        <taxon>Fungi</taxon>
        <taxon>Dikarya</taxon>
        <taxon>Ascomycota</taxon>
        <taxon>Pezizomycotina</taxon>
        <taxon>Leotiomycetes</taxon>
        <taxon>Helotiales</taxon>
        <taxon>Hyaloscyphaceae</taxon>
        <taxon>Hyaloscypha</taxon>
        <taxon>Hyaloscypha bicolor</taxon>
    </lineage>
</organism>
<dbReference type="GO" id="GO:0016567">
    <property type="term" value="P:protein ubiquitination"/>
    <property type="evidence" value="ECO:0007669"/>
    <property type="project" value="TreeGrafter"/>
</dbReference>
<dbReference type="PANTHER" id="PTHR24007:SF7">
    <property type="entry name" value="BRCA1-ASSOCIATED PROTEIN"/>
    <property type="match status" value="1"/>
</dbReference>
<feature type="coiled-coil region" evidence="5">
    <location>
        <begin position="622"/>
        <end position="663"/>
    </location>
</feature>
<evidence type="ECO:0000259" key="7">
    <source>
        <dbReference type="PROSITE" id="PS50089"/>
    </source>
</evidence>
<dbReference type="Gene3D" id="3.30.40.10">
    <property type="entry name" value="Zinc/RING finger domain, C3HC4 (zinc finger)"/>
    <property type="match status" value="2"/>
</dbReference>
<feature type="region of interest" description="Disordered" evidence="6">
    <location>
        <begin position="735"/>
        <end position="770"/>
    </location>
</feature>
<dbReference type="Pfam" id="PF02148">
    <property type="entry name" value="zf-UBP"/>
    <property type="match status" value="1"/>
</dbReference>
<gene>
    <name evidence="9" type="ORF">K444DRAFT_643827</name>
</gene>
<keyword evidence="5" id="KW-0175">Coiled coil</keyword>
<dbReference type="GO" id="GO:0005737">
    <property type="term" value="C:cytoplasm"/>
    <property type="evidence" value="ECO:0007669"/>
    <property type="project" value="TreeGrafter"/>
</dbReference>
<protein>
    <recommendedName>
        <fullName evidence="11">Zf-UBP-domain-containing protein</fullName>
    </recommendedName>
</protein>
<dbReference type="CDD" id="cd12717">
    <property type="entry name" value="RRM_ETP1"/>
    <property type="match status" value="1"/>
</dbReference>